<gene>
    <name evidence="3" type="ORF">B0T10DRAFT_556394</name>
</gene>
<keyword evidence="2" id="KW-0539">Nucleus</keyword>
<evidence type="ECO:0000256" key="2">
    <source>
        <dbReference type="ARBA" id="ARBA00023242"/>
    </source>
</evidence>
<keyword evidence="4" id="KW-1185">Reference proteome</keyword>
<dbReference type="EMBL" id="JAGPYM010000003">
    <property type="protein sequence ID" value="KAH6896516.1"/>
    <property type="molecule type" value="Genomic_DNA"/>
</dbReference>
<sequence length="410" mass="45796">MSAAHLYQNDEDRTPISLEFQTEAMSYLSSELATLDLDSPSPPASEVTRDTSNSQTALVKDELLLSIILLGMTAAWHDPSSLGLSHLSGSRPLFKAWMSSHGLDNANDSSPLTQSQSFMVSSMAYWEAMASFLVDQESEALSYLDNFLHPSPLALTYPSPWTGVGTPIFIYLAKTGTLLRKKRTLRNLKLFKHGDSCRTVLYSELVDEARALEQDILKTQLPFVSLIEDTGDVYAPPDHFRRIARCYRLAALLELYRAFPEVAEDSTTSEQTRRFDKPGLGKQAQLVLGLAFSILGLVESIPDDSSTKTTHNLLLLIAGSALARLSPDFHTLNQDVAHRRQFVRDRVVKLHMCVGLRPVTHVSIILDEVWIRMDWAVKSGSEAGAKDNLFSDRVHWVDIMFEKRLETILG</sequence>
<name>A0A9P8WFG6_9HYPO</name>
<comment type="caution">
    <text evidence="3">The sequence shown here is derived from an EMBL/GenBank/DDBJ whole genome shotgun (WGS) entry which is preliminary data.</text>
</comment>
<dbReference type="GO" id="GO:0005634">
    <property type="term" value="C:nucleus"/>
    <property type="evidence" value="ECO:0007669"/>
    <property type="project" value="UniProtKB-SubCell"/>
</dbReference>
<dbReference type="OrthoDB" id="10054429at2759"/>
<dbReference type="GO" id="GO:0045944">
    <property type="term" value="P:positive regulation of transcription by RNA polymerase II"/>
    <property type="evidence" value="ECO:0007669"/>
    <property type="project" value="TreeGrafter"/>
</dbReference>
<protein>
    <submittedName>
        <fullName evidence="3">Fungal-specific transcription factor domain-containing protein</fullName>
    </submittedName>
</protein>
<dbReference type="Proteomes" id="UP000777438">
    <property type="component" value="Unassembled WGS sequence"/>
</dbReference>
<reference evidence="3 4" key="1">
    <citation type="journal article" date="2021" name="Nat. Commun.">
        <title>Genetic determinants of endophytism in the Arabidopsis root mycobiome.</title>
        <authorList>
            <person name="Mesny F."/>
            <person name="Miyauchi S."/>
            <person name="Thiergart T."/>
            <person name="Pickel B."/>
            <person name="Atanasova L."/>
            <person name="Karlsson M."/>
            <person name="Huettel B."/>
            <person name="Barry K.W."/>
            <person name="Haridas S."/>
            <person name="Chen C."/>
            <person name="Bauer D."/>
            <person name="Andreopoulos W."/>
            <person name="Pangilinan J."/>
            <person name="LaButti K."/>
            <person name="Riley R."/>
            <person name="Lipzen A."/>
            <person name="Clum A."/>
            <person name="Drula E."/>
            <person name="Henrissat B."/>
            <person name="Kohler A."/>
            <person name="Grigoriev I.V."/>
            <person name="Martin F.M."/>
            <person name="Hacquard S."/>
        </authorList>
    </citation>
    <scope>NUCLEOTIDE SEQUENCE [LARGE SCALE GENOMIC DNA]</scope>
    <source>
        <strain evidence="3 4">MPI-CAGE-CH-0241</strain>
    </source>
</reference>
<organism evidence="3 4">
    <name type="scientific">Thelonectria olida</name>
    <dbReference type="NCBI Taxonomy" id="1576542"/>
    <lineage>
        <taxon>Eukaryota</taxon>
        <taxon>Fungi</taxon>
        <taxon>Dikarya</taxon>
        <taxon>Ascomycota</taxon>
        <taxon>Pezizomycotina</taxon>
        <taxon>Sordariomycetes</taxon>
        <taxon>Hypocreomycetidae</taxon>
        <taxon>Hypocreales</taxon>
        <taxon>Nectriaceae</taxon>
        <taxon>Thelonectria</taxon>
    </lineage>
</organism>
<proteinExistence type="predicted"/>
<accession>A0A9P8WFG6</accession>
<dbReference type="Pfam" id="PF11951">
    <property type="entry name" value="Fungal_trans_2"/>
    <property type="match status" value="1"/>
</dbReference>
<dbReference type="AlphaFoldDB" id="A0A9P8WFG6"/>
<dbReference type="InterPro" id="IPR021858">
    <property type="entry name" value="Fun_TF"/>
</dbReference>
<evidence type="ECO:0000256" key="1">
    <source>
        <dbReference type="ARBA" id="ARBA00004123"/>
    </source>
</evidence>
<dbReference type="PANTHER" id="PTHR37534:SF15">
    <property type="entry name" value="ZN(II)2CYS6 TRANSCRIPTION FACTOR (EUROFUNG)"/>
    <property type="match status" value="1"/>
</dbReference>
<evidence type="ECO:0000313" key="4">
    <source>
        <dbReference type="Proteomes" id="UP000777438"/>
    </source>
</evidence>
<dbReference type="GO" id="GO:0003700">
    <property type="term" value="F:DNA-binding transcription factor activity"/>
    <property type="evidence" value="ECO:0007669"/>
    <property type="project" value="TreeGrafter"/>
</dbReference>
<dbReference type="PANTHER" id="PTHR37534">
    <property type="entry name" value="TRANSCRIPTIONAL ACTIVATOR PROTEIN UGA3"/>
    <property type="match status" value="1"/>
</dbReference>
<evidence type="ECO:0000313" key="3">
    <source>
        <dbReference type="EMBL" id="KAH6896516.1"/>
    </source>
</evidence>
<dbReference type="GO" id="GO:0000976">
    <property type="term" value="F:transcription cis-regulatory region binding"/>
    <property type="evidence" value="ECO:0007669"/>
    <property type="project" value="TreeGrafter"/>
</dbReference>
<comment type="subcellular location">
    <subcellularLocation>
        <location evidence="1">Nucleus</location>
    </subcellularLocation>
</comment>